<reference evidence="1" key="1">
    <citation type="submission" date="2023-04" db="EMBL/GenBank/DDBJ databases">
        <title>Ambrosiozyma monospora NBRC 10751.</title>
        <authorList>
            <person name="Ichikawa N."/>
            <person name="Sato H."/>
            <person name="Tonouchi N."/>
        </authorList>
    </citation>
    <scope>NUCLEOTIDE SEQUENCE</scope>
    <source>
        <strain evidence="1">NBRC 10751</strain>
    </source>
</reference>
<evidence type="ECO:0000313" key="2">
    <source>
        <dbReference type="Proteomes" id="UP001165064"/>
    </source>
</evidence>
<keyword evidence="2" id="KW-1185">Reference proteome</keyword>
<evidence type="ECO:0000313" key="1">
    <source>
        <dbReference type="EMBL" id="GME87578.1"/>
    </source>
</evidence>
<proteinExistence type="predicted"/>
<gene>
    <name evidence="1" type="ORF">Amon02_000821800</name>
</gene>
<dbReference type="Proteomes" id="UP001165064">
    <property type="component" value="Unassembled WGS sequence"/>
</dbReference>
<comment type="caution">
    <text evidence="1">The sequence shown here is derived from an EMBL/GenBank/DDBJ whole genome shotgun (WGS) entry which is preliminary data.</text>
</comment>
<organism evidence="1 2">
    <name type="scientific">Ambrosiozyma monospora</name>
    <name type="common">Yeast</name>
    <name type="synonym">Endomycopsis monosporus</name>
    <dbReference type="NCBI Taxonomy" id="43982"/>
    <lineage>
        <taxon>Eukaryota</taxon>
        <taxon>Fungi</taxon>
        <taxon>Dikarya</taxon>
        <taxon>Ascomycota</taxon>
        <taxon>Saccharomycotina</taxon>
        <taxon>Pichiomycetes</taxon>
        <taxon>Pichiales</taxon>
        <taxon>Pichiaceae</taxon>
        <taxon>Ambrosiozyma</taxon>
    </lineage>
</organism>
<sequence>MSEITQDTVTEKKDDTAKATPATTETAPAAETTTNNSNENNNNVASESTESKKISKSDIKAEESAYARGPESKWLRTRKGDTIGDTPKRQRLLSKNPDSWVCVLYDELKLENREFVSYKQFETTVIFKTTCFQKYFLSALFPTWLIWWIDSHLFQAIFFSVNQHSR</sequence>
<protein>
    <submittedName>
        <fullName evidence="1">Unnamed protein product</fullName>
    </submittedName>
</protein>
<accession>A0ACB5TFI8</accession>
<dbReference type="EMBL" id="BSXS01007148">
    <property type="protein sequence ID" value="GME87578.1"/>
    <property type="molecule type" value="Genomic_DNA"/>
</dbReference>
<name>A0ACB5TFI8_AMBMO</name>